<name>A0ABS8M413_9FLAO</name>
<proteinExistence type="inferred from homology"/>
<dbReference type="InterPro" id="IPR001431">
    <property type="entry name" value="Pept_M16_Zn_BS"/>
</dbReference>
<dbReference type="Gene3D" id="3.30.830.10">
    <property type="entry name" value="Metalloenzyme, LuxS/M16 peptidase-like"/>
    <property type="match status" value="4"/>
</dbReference>
<accession>A0ABS8M413</accession>
<comment type="cofactor">
    <cofactor evidence="1">
        <name>Zn(2+)</name>
        <dbReference type="ChEBI" id="CHEBI:29105"/>
    </cofactor>
</comment>
<organism evidence="6 7">
    <name type="scientific">Flavobacterium lipolyticum</name>
    <dbReference type="NCBI Taxonomy" id="2893754"/>
    <lineage>
        <taxon>Bacteria</taxon>
        <taxon>Pseudomonadati</taxon>
        <taxon>Bacteroidota</taxon>
        <taxon>Flavobacteriia</taxon>
        <taxon>Flavobacteriales</taxon>
        <taxon>Flavobacteriaceae</taxon>
        <taxon>Flavobacterium</taxon>
    </lineage>
</organism>
<evidence type="ECO:0000313" key="6">
    <source>
        <dbReference type="EMBL" id="MCC9019561.1"/>
    </source>
</evidence>
<dbReference type="EMBL" id="JAJJMN010000002">
    <property type="protein sequence ID" value="MCC9019561.1"/>
    <property type="molecule type" value="Genomic_DNA"/>
</dbReference>
<dbReference type="InterPro" id="IPR007863">
    <property type="entry name" value="Peptidase_M16_C"/>
</dbReference>
<gene>
    <name evidence="6" type="ORF">LNQ34_17445</name>
</gene>
<protein>
    <submittedName>
        <fullName evidence="6">Insulinase family protein</fullName>
    </submittedName>
</protein>
<dbReference type="InterPro" id="IPR011249">
    <property type="entry name" value="Metalloenz_LuxS/M16"/>
</dbReference>
<evidence type="ECO:0000259" key="4">
    <source>
        <dbReference type="Pfam" id="PF00675"/>
    </source>
</evidence>
<dbReference type="Pfam" id="PF05193">
    <property type="entry name" value="Peptidase_M16_C"/>
    <property type="match status" value="2"/>
</dbReference>
<dbReference type="Proteomes" id="UP001430700">
    <property type="component" value="Unassembled WGS sequence"/>
</dbReference>
<dbReference type="PANTHER" id="PTHR11851">
    <property type="entry name" value="METALLOPROTEASE"/>
    <property type="match status" value="1"/>
</dbReference>
<comment type="caution">
    <text evidence="6">The sequence shown here is derived from an EMBL/GenBank/DDBJ whole genome shotgun (WGS) entry which is preliminary data.</text>
</comment>
<feature type="domain" description="Peptidase M16 N-terminal" evidence="4">
    <location>
        <begin position="524"/>
        <end position="637"/>
    </location>
</feature>
<feature type="domain" description="Peptidase M16 N-terminal" evidence="4">
    <location>
        <begin position="48"/>
        <end position="195"/>
    </location>
</feature>
<comment type="similarity">
    <text evidence="2 3">Belongs to the peptidase M16 family.</text>
</comment>
<evidence type="ECO:0000259" key="5">
    <source>
        <dbReference type="Pfam" id="PF05193"/>
    </source>
</evidence>
<sequence>MGIDINLIFGVLSFCATVFAQDKGDNFTKIKELGGIEEYLYEKNGMNVLLLQDNASPVVTVQVVYRVGSKNEVLGSTGATHLLEHLMFKGTPSFNKKNGNSIAEVLLDVGAELNATTWLDRTNYFETIPSDKIGLALEIEADRMRNSLLLKEDKEAEMTVVRNEFERNENDPGALLEKEIWASAYIAHPYHHSTIGWKSDIEGVSVEVLRDFYNKYYWPDNATLTIIGDFKKENVFGLIEKYFGKIRKAPTMLSQLYTEEPEQYGARKIIVRKPGELGIVKRAYKIPGALHQDLPALNVLGKIISSGPSAILNKTFVDTRMGIYTHARPTNFKEAGLFMIGVDFPTTSKHEDVDSKLSEVIEKIQKDGVTQDEVDRVVAEISAESVLRRDGSGVISAELTEAIALGDWTEYVTGVDKLKKVTRADILRVAQKYLVEDQSTTGYFVPKENGSQNNNEIKASKFKSEREPFYYRSKKEIDNTRDSSFITLPKQIDNTLVSDLDDNPFKESGFSYKREKVAGIDLVSVKTSAKDFVTVTGSISFGNYANENKNGVIPSLTAAMLSKGTRMKDKFKWSDELQKLGVNINISASKFKLDIAFKCLKKDLNQVVALFAEELRDPLFDSKEFENLKLQFAGNMQQNLNDPSERGSIALIQAIYPKGNPNYRASIEEDLENVKSATLKEVKDFHNKYFGPASMHLVVVGDIADGSKIKNSLNKSFKNWNGGVIESLKFKEVIKSPSKSQVITIIEKPSAELFVGQYTGLKKSGADYTAFYVANQVLGGGFSGRLMKTVRDKEGLTYNILSGMAGNVNTGGFWVVNASFNPVLFQKGLDATMVQIDKWIKDGITTEELEKKKTSIIGSFKVGMSTTEGISGTILSFIERGMEPDYIEQFLKDIDKVTLQQVNDVIKKYLQLDKMITIKAGSLDKDSTPLK</sequence>
<evidence type="ECO:0000256" key="1">
    <source>
        <dbReference type="ARBA" id="ARBA00001947"/>
    </source>
</evidence>
<dbReference type="SUPFAM" id="SSF63411">
    <property type="entry name" value="LuxS/MPP-like metallohydrolase"/>
    <property type="match status" value="4"/>
</dbReference>
<evidence type="ECO:0000313" key="7">
    <source>
        <dbReference type="Proteomes" id="UP001430700"/>
    </source>
</evidence>
<dbReference type="RefSeq" id="WP_230000641.1">
    <property type="nucleotide sequence ID" value="NZ_JAJJMN010000002.1"/>
</dbReference>
<dbReference type="PANTHER" id="PTHR11851:SF49">
    <property type="entry name" value="MITOCHONDRIAL-PROCESSING PEPTIDASE SUBUNIT ALPHA"/>
    <property type="match status" value="1"/>
</dbReference>
<keyword evidence="7" id="KW-1185">Reference proteome</keyword>
<reference evidence="6" key="1">
    <citation type="submission" date="2021-11" db="EMBL/GenBank/DDBJ databases">
        <title>Description of novel Flavobacterium species.</title>
        <authorList>
            <person name="Saticioglu I.B."/>
            <person name="Ay H."/>
            <person name="Altun S."/>
            <person name="Duman M."/>
        </authorList>
    </citation>
    <scope>NUCLEOTIDE SEQUENCE</scope>
    <source>
        <strain evidence="6">F-126</strain>
    </source>
</reference>
<feature type="domain" description="Peptidase M16 C-terminal" evidence="5">
    <location>
        <begin position="204"/>
        <end position="379"/>
    </location>
</feature>
<dbReference type="PROSITE" id="PS00143">
    <property type="entry name" value="INSULINASE"/>
    <property type="match status" value="1"/>
</dbReference>
<evidence type="ECO:0000256" key="2">
    <source>
        <dbReference type="ARBA" id="ARBA00007261"/>
    </source>
</evidence>
<feature type="domain" description="Peptidase M16 C-terminal" evidence="5">
    <location>
        <begin position="677"/>
        <end position="854"/>
    </location>
</feature>
<dbReference type="InterPro" id="IPR011765">
    <property type="entry name" value="Pept_M16_N"/>
</dbReference>
<dbReference type="Pfam" id="PF00675">
    <property type="entry name" value="Peptidase_M16"/>
    <property type="match status" value="2"/>
</dbReference>
<evidence type="ECO:0000256" key="3">
    <source>
        <dbReference type="RuleBase" id="RU004447"/>
    </source>
</evidence>
<dbReference type="InterPro" id="IPR050361">
    <property type="entry name" value="MPP/UQCRC_Complex"/>
</dbReference>